<feature type="region of interest" description="Disordered" evidence="1">
    <location>
        <begin position="1734"/>
        <end position="1754"/>
    </location>
</feature>
<sequence>MPGCLHLPNEPPSHARQDNDGAQREVGLWRPSISLWPRQPLPRYYIYHFNVIYNHAQSSLSRTSDSALALDFTCHLVQRLEKLGYVNNYFHDRDFRAGSNLMTELERVLEGSWLSIMVLTPGFIEDCLPRYLHMSVFQELMAAPNLREHLIVVALGVSHDVVLSLLPSCSCVYLQDDWRQDTNSWREIETFVGQSLSPSVLKLVTGHAESLKSWLKFNVEVSKKFGLISKLHKDKEVQLNFDNGCVCGQCPKVRERSHHVSSCMSSSEDEWMNDKRKCRQWSGVRYDCESWNRLQDESRDTLGTSDAVDYLQGHTRCGQCVHTLEKDEPVESSFLFKDRISSYSLRESSNFSFSCQDDFQAKGKLETFVGTQNGHSQNRVHHPCRPDHKEKTYNDYVGMREVLLKDTHYGTHSNDQELYSHSMPNSLLLGKGNISNGDISSWSLFPSNSLRHGGDVEPSRSNERLKLNDSSSDLELSGLCTRGKRRASLSDTHFGQTIPQEHSANPLRKSKYKSEMAVNGLGIQQGCKASHVIDDSQMANTSSDTQLSETENIWRKTEEIFQFAFDTPKRTFQNVRPAHENNVSNFNGNSINSRNHYHELICDVLENDRCGVKKKFANYSSFELFRCNDKTDWADTTTFDQVRYRDTDIIDACARTKTAETISDTSSEDLSEVDDNIIALNLSNDIVSDDWLSIPLSSNFLCTEYENMSSDSVNGYSLKAERQTFYDEEHDYVDRTATALRIANQSPSGGWQIRSKFENMTGTVDRTRVSEASETGDWQLDESSEVMRSIQSYFRKRDSVCNNVFVENNNDMMQGDSSKEPLEANLNIVTEYIASEILEDMSKRSSHAVEESIEKRQTGEVGHVSSKAEQTEGKLDKVPSQSATTFVDGGKDDVDMNYSQFVSNVITEEIGSSNLVAQVLSQDIVSTVEPEVSRTNTDQMEEISSQNSKLGLPTQATTVKPDACSEVETQTDMEKLVKSTEKDLSVKEKIRNNQDTGKKAQVDFSVKTTHSTFVIAVNSSNESQEEQADELSEVLNIPQSHDASFPSPRSLREGDSGYYGDSLMASNHSAELRSYTNNLVALNIARSLQVEEREVCPCVELERETGFVEERHETPKENLEASQSESQDLLPTKLNLKTEKKDVSKKNRTVEEKVQGEDINIVAFTLSEMMLPDLDNVQDTNNGNNEAREYDEHKNVEIENNSGSQELQGNVYQLDSVDSSTDPICSQEKTSIQKEDGNAMCQNIDDSQNKEIDGINGEDISTGDENAMHYIEIIQTCDSDREDQIKVRLLDYDNIIDSKVDCSQNLVAQNIALELWNEDSYSEDNATETCSPTLVGVEEKTVTFNTISGEIQIVEGEKVETGCEGDCFGDLPSAEQILEGDSETRHQDSVENRAVGSNIDVQVSCQSPVSGDLGLNVDMTAAGQSQDLTISSISSSDMKAEQEGSNTVNLRFLPDTVQASAESFNIVSVRRASSEENSQRVTETVVPTGSHEIVERGVERDTVSEKEQIPEDFESSFTDKSQKDLDNLLRQAGSMEGTHTVSESSFHNAPYSSSMDIYPFSSGSVAAETISTVSTSFAFMTTSTSTTTIMSTVTTSAIVTQEANTTDSGHVIIPGGRVTGFGLREDEAGSGKMETETTFVQVVREDVKLDSERSSVSVTKSGGRVTGIGLGEEEGSIGKMETETASAQIVRDDVKLDSESSSVSVTKSEESPTAESTEFFTWTYDSTIGQMSVASVSSPPTTTTVPTTTTSTSTTTTTTVTTTVASSQFTTAEVQASGTDTRSSVGDWLLPIYKGVCHVISKPDMPYMG</sequence>
<dbReference type="InterPro" id="IPR035897">
    <property type="entry name" value="Toll_tir_struct_dom_sf"/>
</dbReference>
<evidence type="ECO:0000313" key="4">
    <source>
        <dbReference type="RefSeq" id="XP_005098104.1"/>
    </source>
</evidence>
<feature type="compositionally biased region" description="Basic and acidic residues" evidence="1">
    <location>
        <begin position="1109"/>
        <end position="1119"/>
    </location>
</feature>
<evidence type="ECO:0000256" key="1">
    <source>
        <dbReference type="SAM" id="MobiDB-lite"/>
    </source>
</evidence>
<reference evidence="4" key="1">
    <citation type="submission" date="2025-08" db="UniProtKB">
        <authorList>
            <consortium name="RefSeq"/>
        </authorList>
    </citation>
    <scope>IDENTIFICATION</scope>
</reference>
<feature type="region of interest" description="Disordered" evidence="1">
    <location>
        <begin position="1497"/>
        <end position="1519"/>
    </location>
</feature>
<feature type="compositionally biased region" description="Polar residues" evidence="1">
    <location>
        <begin position="1120"/>
        <end position="1129"/>
    </location>
</feature>
<dbReference type="Proteomes" id="UP000694888">
    <property type="component" value="Unplaced"/>
</dbReference>
<feature type="domain" description="TIR" evidence="2">
    <location>
        <begin position="45"/>
        <end position="196"/>
    </location>
</feature>
<dbReference type="Gene3D" id="3.40.50.10140">
    <property type="entry name" value="Toll/interleukin-1 receptor homology (TIR) domain"/>
    <property type="match status" value="1"/>
</dbReference>
<feature type="region of interest" description="Disordered" evidence="1">
    <location>
        <begin position="942"/>
        <end position="961"/>
    </location>
</feature>
<protein>
    <submittedName>
        <fullName evidence="4">Serine-rich adhesin for platelets</fullName>
    </submittedName>
</protein>
<accession>A0ABM0JNX7</accession>
<keyword evidence="3" id="KW-1185">Reference proteome</keyword>
<dbReference type="InterPro" id="IPR000157">
    <property type="entry name" value="TIR_dom"/>
</dbReference>
<feature type="compositionally biased region" description="Basic and acidic residues" evidence="1">
    <location>
        <begin position="1497"/>
        <end position="1509"/>
    </location>
</feature>
<feature type="region of interest" description="Disordered" evidence="1">
    <location>
        <begin position="850"/>
        <end position="879"/>
    </location>
</feature>
<dbReference type="GeneID" id="101847654"/>
<dbReference type="SUPFAM" id="SSF52200">
    <property type="entry name" value="Toll/Interleukin receptor TIR domain"/>
    <property type="match status" value="1"/>
</dbReference>
<feature type="compositionally biased region" description="Basic and acidic residues" evidence="1">
    <location>
        <begin position="1136"/>
        <end position="1148"/>
    </location>
</feature>
<evidence type="ECO:0000313" key="3">
    <source>
        <dbReference type="Proteomes" id="UP000694888"/>
    </source>
</evidence>
<feature type="region of interest" description="Disordered" evidence="1">
    <location>
        <begin position="1109"/>
        <end position="1148"/>
    </location>
</feature>
<feature type="region of interest" description="Disordered" evidence="1">
    <location>
        <begin position="1696"/>
        <end position="1715"/>
    </location>
</feature>
<organism evidence="3 4">
    <name type="scientific">Aplysia californica</name>
    <name type="common">California sea hare</name>
    <dbReference type="NCBI Taxonomy" id="6500"/>
    <lineage>
        <taxon>Eukaryota</taxon>
        <taxon>Metazoa</taxon>
        <taxon>Spiralia</taxon>
        <taxon>Lophotrochozoa</taxon>
        <taxon>Mollusca</taxon>
        <taxon>Gastropoda</taxon>
        <taxon>Heterobranchia</taxon>
        <taxon>Euthyneura</taxon>
        <taxon>Tectipleura</taxon>
        <taxon>Aplysiida</taxon>
        <taxon>Aplysioidea</taxon>
        <taxon>Aplysiidae</taxon>
        <taxon>Aplysia</taxon>
    </lineage>
</organism>
<name>A0ABM0JNX7_APLCA</name>
<evidence type="ECO:0000259" key="2">
    <source>
        <dbReference type="PROSITE" id="PS50104"/>
    </source>
</evidence>
<dbReference type="RefSeq" id="XP_005098104.1">
    <property type="nucleotide sequence ID" value="XM_005098047.3"/>
</dbReference>
<feature type="compositionally biased region" description="Polar residues" evidence="1">
    <location>
        <begin position="942"/>
        <end position="958"/>
    </location>
</feature>
<dbReference type="PROSITE" id="PS50104">
    <property type="entry name" value="TIR"/>
    <property type="match status" value="1"/>
</dbReference>
<gene>
    <name evidence="4" type="primary">LOC101847654</name>
</gene>
<feature type="region of interest" description="Disordered" evidence="1">
    <location>
        <begin position="1"/>
        <end position="21"/>
    </location>
</feature>
<proteinExistence type="predicted"/>